<evidence type="ECO:0000256" key="3">
    <source>
        <dbReference type="ARBA" id="ARBA00022741"/>
    </source>
</evidence>
<comment type="catalytic activity">
    <reaction evidence="8 9">
        <text>ATP + H2O = ADP + phosphate + H(+)</text>
        <dbReference type="Rhea" id="RHEA:13065"/>
        <dbReference type="ChEBI" id="CHEBI:15377"/>
        <dbReference type="ChEBI" id="CHEBI:15378"/>
        <dbReference type="ChEBI" id="CHEBI:30616"/>
        <dbReference type="ChEBI" id="CHEBI:43474"/>
        <dbReference type="ChEBI" id="CHEBI:456216"/>
        <dbReference type="EC" id="3.6.4.12"/>
    </reaction>
</comment>
<sequence length="1039" mass="118170">MAELSDLSDDDLESLLENNVNRSINETITRRSIPVQRDLFMNVIPGQQTFYEERTVDVSYGPTHHELNHENLGTYKYPTNYEVRQYQYDIVRCALFENVLCAIPTGTGKTFIASTVMLNYYRWTKRAKIIFTAPTRPLVAQQIKACLGITGIPYSDTAILLDKSRKNREEIWQQKRVFFTTPQVVENDLKRGVLNPKDVVLLVIDEAHRARGNYAYVELTKFIDRFNTSYRLLALTATPAADLEGVQEVVNNLHISKIELRTEDSLDVARYMKRRDREMVEISLIPEIEEVVEQLGIAIAPVLQEAIQLGIYESCEPHQINAFVAMQQSQKVILNPSIPEGLKWKNFFILQLLSQVGHMYRRLRIYGLRAFYNYFQNKYTEFTTKYSMKKSTNKTAANFYYSPILKTTLDKCKQRLDEAGFYSHEKLEYLNSELTDFFSCAPPDSRAIIFTELRESALEIVKSIDSLNEQSLRPHIFIGQAKGKEGFDEESYVRKNKPKGRTKADRLRRLEEEKQLEEAKKRQKEQEKQERIARRTGSSEEAQLSGMNQRQQKKVISDFKKGTYNILVCTSIGEEGLDIGEVDLIVCFDSTSSPIKNIQRMGRTGRKRDGRIVLLFSGNEKFKFEQAMNDYENLQTAITQNVLEYTKSDRILPPTANPVCEEEFIVVSNENDEFNKLDDSDEVIKYATQAMLGKIKKKTDKETKPKATAKTKTKAKSKAKSQSKEKTFFMPDNVTEGFTSASNLLNKFTINEFGEKVSIGPAKLGNDVAKKPKTEWNMLDEIEYDSIEVSPAKSNVEPSQKPKDAAAAPALASQLAAINGGILTPDETTNQIQSASSSLSRTRFDSHSDSVTESMPMPMPMPMSESPNEPESSHVTEPVLKRLKLASEQKEHYNGQPLVPHYTTGDPLSPQERRHFLKNYVPDRIQWSIAPQISHPKTSKLPHTPKIQTILDTFTDMRTDKREKIIDMNRTNALARSVGYNRSVGMELEVMLPSIIVPNPPPSNTQNSESRGHSLGKSSDIDTLGDVLDEEGLSDFLDD</sequence>
<evidence type="ECO:0000256" key="5">
    <source>
        <dbReference type="ARBA" id="ARBA00022806"/>
    </source>
</evidence>
<dbReference type="InterPro" id="IPR027417">
    <property type="entry name" value="P-loop_NTPase"/>
</dbReference>
<feature type="region of interest" description="Disordered" evidence="10">
    <location>
        <begin position="697"/>
        <end position="724"/>
    </location>
</feature>
<dbReference type="InterPro" id="IPR039686">
    <property type="entry name" value="FANCM/Mph1-like_ID"/>
</dbReference>
<evidence type="ECO:0000256" key="7">
    <source>
        <dbReference type="ARBA" id="ARBA00023242"/>
    </source>
</evidence>
<keyword evidence="6" id="KW-0067">ATP-binding</keyword>
<dbReference type="EC" id="3.6.4.12" evidence="9"/>
<reference evidence="13 14" key="2">
    <citation type="submission" date="2019-11" db="EMBL/GenBank/DDBJ databases">
        <authorList>
            <person name="Lu H."/>
        </authorList>
    </citation>
    <scope>NUCLEOTIDE SEQUENCE [LARGE SCALE GENOMIC DNA]</scope>
    <source>
        <strain evidence="13 14">FIM1</strain>
    </source>
</reference>
<dbReference type="CDD" id="cd12091">
    <property type="entry name" value="FANCM_ID"/>
    <property type="match status" value="1"/>
</dbReference>
<evidence type="ECO:0000256" key="10">
    <source>
        <dbReference type="SAM" id="MobiDB-lite"/>
    </source>
</evidence>
<feature type="region of interest" description="Disordered" evidence="10">
    <location>
        <begin position="997"/>
        <end position="1039"/>
    </location>
</feature>
<keyword evidence="14" id="KW-1185">Reference proteome</keyword>
<keyword evidence="3" id="KW-0547">Nucleotide-binding</keyword>
<dbReference type="GO" id="GO:0004386">
    <property type="term" value="F:helicase activity"/>
    <property type="evidence" value="ECO:0007669"/>
    <property type="project" value="UniProtKB-KW"/>
</dbReference>
<dbReference type="SUPFAM" id="SSF52540">
    <property type="entry name" value="P-loop containing nucleoside triphosphate hydrolases"/>
    <property type="match status" value="1"/>
</dbReference>
<name>A0ABX6F2S8_KLUMA</name>
<dbReference type="InterPro" id="IPR001650">
    <property type="entry name" value="Helicase_C-like"/>
</dbReference>
<feature type="compositionally biased region" description="Acidic residues" evidence="10">
    <location>
        <begin position="1027"/>
        <end position="1039"/>
    </location>
</feature>
<evidence type="ECO:0000256" key="9">
    <source>
        <dbReference type="RuleBase" id="RU367027"/>
    </source>
</evidence>
<evidence type="ECO:0000259" key="12">
    <source>
        <dbReference type="PROSITE" id="PS51194"/>
    </source>
</evidence>
<dbReference type="Pfam" id="PF00270">
    <property type="entry name" value="DEAD"/>
    <property type="match status" value="1"/>
</dbReference>
<evidence type="ECO:0000256" key="2">
    <source>
        <dbReference type="ARBA" id="ARBA00009889"/>
    </source>
</evidence>
<feature type="region of interest" description="Disordered" evidence="10">
    <location>
        <begin position="488"/>
        <end position="551"/>
    </location>
</feature>
<keyword evidence="5 13" id="KW-0347">Helicase</keyword>
<proteinExistence type="inferred from homology"/>
<dbReference type="EMBL" id="CP015058">
    <property type="protein sequence ID" value="QGN16748.1"/>
    <property type="molecule type" value="Genomic_DNA"/>
</dbReference>
<dbReference type="InterPro" id="IPR011545">
    <property type="entry name" value="DEAD/DEAH_box_helicase_dom"/>
</dbReference>
<dbReference type="PROSITE" id="PS51192">
    <property type="entry name" value="HELICASE_ATP_BIND_1"/>
    <property type="match status" value="1"/>
</dbReference>
<evidence type="ECO:0000259" key="11">
    <source>
        <dbReference type="PROSITE" id="PS51192"/>
    </source>
</evidence>
<keyword evidence="4" id="KW-0378">Hydrolase</keyword>
<protein>
    <recommendedName>
        <fullName evidence="9">ATP-dependent DNA helicase</fullName>
        <ecNumber evidence="9">3.6.4.12</ecNumber>
    </recommendedName>
</protein>
<feature type="region of interest" description="Disordered" evidence="10">
    <location>
        <begin position="824"/>
        <end position="873"/>
    </location>
</feature>
<reference evidence="13 14" key="1">
    <citation type="submission" date="2016-03" db="EMBL/GenBank/DDBJ databases">
        <title>How can Kluyveromyces marxianus grow so fast - potential evolutionary course in Saccharomyces Complex revealed by comparative genomics.</title>
        <authorList>
            <person name="Mo W."/>
            <person name="Lu W."/>
            <person name="Yang X."/>
            <person name="Qi J."/>
            <person name="Lv H."/>
        </authorList>
    </citation>
    <scope>NUCLEOTIDE SEQUENCE [LARGE SCALE GENOMIC DNA]</scope>
    <source>
        <strain evidence="13 14">FIM1</strain>
    </source>
</reference>
<evidence type="ECO:0000313" key="14">
    <source>
        <dbReference type="Proteomes" id="UP000422736"/>
    </source>
</evidence>
<feature type="domain" description="Helicase C-terminal" evidence="12">
    <location>
        <begin position="433"/>
        <end position="650"/>
    </location>
</feature>
<feature type="compositionally biased region" description="Polar residues" evidence="10">
    <location>
        <begin position="826"/>
        <end position="841"/>
    </location>
</feature>
<dbReference type="SMART" id="SM00487">
    <property type="entry name" value="DEXDc"/>
    <property type="match status" value="1"/>
</dbReference>
<evidence type="ECO:0000256" key="1">
    <source>
        <dbReference type="ARBA" id="ARBA00004123"/>
    </source>
</evidence>
<dbReference type="SMART" id="SM00490">
    <property type="entry name" value="HELICc"/>
    <property type="match status" value="1"/>
</dbReference>
<feature type="compositionally biased region" description="Polar residues" evidence="10">
    <location>
        <begin position="539"/>
        <end position="550"/>
    </location>
</feature>
<dbReference type="PROSITE" id="PS51194">
    <property type="entry name" value="HELICASE_CTER"/>
    <property type="match status" value="1"/>
</dbReference>
<dbReference type="Pfam" id="PF00271">
    <property type="entry name" value="Helicase_C"/>
    <property type="match status" value="1"/>
</dbReference>
<evidence type="ECO:0000313" key="13">
    <source>
        <dbReference type="EMBL" id="QGN16748.1"/>
    </source>
</evidence>
<evidence type="ECO:0000256" key="6">
    <source>
        <dbReference type="ARBA" id="ARBA00022840"/>
    </source>
</evidence>
<organism evidence="13 14">
    <name type="scientific">Kluyveromyces marxianus</name>
    <name type="common">Yeast</name>
    <name type="synonym">Candida kefyr</name>
    <dbReference type="NCBI Taxonomy" id="4911"/>
    <lineage>
        <taxon>Eukaryota</taxon>
        <taxon>Fungi</taxon>
        <taxon>Dikarya</taxon>
        <taxon>Ascomycota</taxon>
        <taxon>Saccharomycotina</taxon>
        <taxon>Saccharomycetes</taxon>
        <taxon>Saccharomycetales</taxon>
        <taxon>Saccharomycetaceae</taxon>
        <taxon>Kluyveromyces</taxon>
    </lineage>
</organism>
<comment type="function">
    <text evidence="9">ATP-dependent DNA helicase involved in DNA damage repair by homologous recombination and in genome maintenance. Capable of unwinding D-loops. Plays a role in limiting crossover recombinants during mitotic DNA double-strand break (DSB) repair. Component of a FANCM-MHF complex which promotes gene conversion at blocked replication forks, probably by reversal of the stalled fork.</text>
</comment>
<dbReference type="Proteomes" id="UP000422736">
    <property type="component" value="Chromosome 5"/>
</dbReference>
<evidence type="ECO:0000256" key="4">
    <source>
        <dbReference type="ARBA" id="ARBA00022801"/>
    </source>
</evidence>
<dbReference type="CDD" id="cd18033">
    <property type="entry name" value="DEXDc_FANCM"/>
    <property type="match status" value="1"/>
</dbReference>
<comment type="subunit">
    <text evidence="9">Interacts with the MHF histone-fold complex to form the FANCM-MHF complex.</text>
</comment>
<keyword evidence="7" id="KW-0539">Nucleus</keyword>
<dbReference type="InterPro" id="IPR044749">
    <property type="entry name" value="FANCM_DEXDc"/>
</dbReference>
<comment type="subcellular location">
    <subcellularLocation>
        <location evidence="1 9">Nucleus</location>
    </subcellularLocation>
</comment>
<dbReference type="PANTHER" id="PTHR14025">
    <property type="entry name" value="FANCONI ANEMIA GROUP M FANCM FAMILY MEMBER"/>
    <property type="match status" value="1"/>
</dbReference>
<feature type="compositionally biased region" description="Basic and acidic residues" evidence="10">
    <location>
        <begin position="502"/>
        <end position="533"/>
    </location>
</feature>
<feature type="domain" description="Helicase ATP-binding" evidence="11">
    <location>
        <begin position="90"/>
        <end position="257"/>
    </location>
</feature>
<evidence type="ECO:0000256" key="8">
    <source>
        <dbReference type="ARBA" id="ARBA00047995"/>
    </source>
</evidence>
<gene>
    <name evidence="13" type="primary">MPH1</name>
    <name evidence="13" type="ORF">FIM1_3470</name>
</gene>
<comment type="similarity">
    <text evidence="2 9">Belongs to the DEAD box helicase family. DEAH subfamily. FANCM sub-subfamily.</text>
</comment>
<dbReference type="InterPro" id="IPR014001">
    <property type="entry name" value="Helicase_ATP-bd"/>
</dbReference>
<dbReference type="Gene3D" id="3.40.50.300">
    <property type="entry name" value="P-loop containing nucleotide triphosphate hydrolases"/>
    <property type="match status" value="2"/>
</dbReference>
<accession>A0ABX6F2S8</accession>
<feature type="compositionally biased region" description="Basic residues" evidence="10">
    <location>
        <begin position="707"/>
        <end position="721"/>
    </location>
</feature>
<dbReference type="PANTHER" id="PTHR14025:SF20">
    <property type="entry name" value="FANCONI ANEMIA GROUP M PROTEIN"/>
    <property type="match status" value="1"/>
</dbReference>